<evidence type="ECO:0000313" key="2">
    <source>
        <dbReference type="Proteomes" id="UP000515159"/>
    </source>
</evidence>
<sequence length="319" mass="35975">MTCNKERFDDLPSAAVRALFAAAAIMAGRTGTLRALLIRWRSYRYRFVPWIALNLAQKRRTTRHVSKDSQDKIISDTVVWDTLMKFFQALIINHFRDDFVLPPEAIRAKYEALYTSHQTAGNGPKQSIFVPGEILFATLGFSINRRTSSLISAGIGVFVSKGSVPKGAVVAMYPGTVYQKHEPIFFQSIGNPFIFRCIDGILIDGNDKGISKAVYRSCSRRDQLGPFKMSDVTWLTSCPWNPLAVGQYVNNCSTDRAANVCYQEFDVLEDFPLELRQYLPNINYSHDTEGSRSDNITRGWVSYPGSCIEQFDTDIQSSF</sequence>
<organism evidence="2 3">
    <name type="scientific">Geotrypetes seraphini</name>
    <name type="common">Gaboon caecilian</name>
    <name type="synonym">Caecilia seraphini</name>
    <dbReference type="NCBI Taxonomy" id="260995"/>
    <lineage>
        <taxon>Eukaryota</taxon>
        <taxon>Metazoa</taxon>
        <taxon>Chordata</taxon>
        <taxon>Craniata</taxon>
        <taxon>Vertebrata</taxon>
        <taxon>Euteleostomi</taxon>
        <taxon>Amphibia</taxon>
        <taxon>Gymnophiona</taxon>
        <taxon>Geotrypetes</taxon>
    </lineage>
</organism>
<evidence type="ECO:0000313" key="3">
    <source>
        <dbReference type="RefSeq" id="XP_033786960.1"/>
    </source>
</evidence>
<dbReference type="PANTHER" id="PTHR33524">
    <property type="entry name" value="C5ORF35"/>
    <property type="match status" value="1"/>
</dbReference>
<feature type="transmembrane region" description="Helical" evidence="1">
    <location>
        <begin position="14"/>
        <end position="37"/>
    </location>
</feature>
<reference evidence="3" key="1">
    <citation type="submission" date="2025-08" db="UniProtKB">
        <authorList>
            <consortium name="RefSeq"/>
        </authorList>
    </citation>
    <scope>IDENTIFICATION</scope>
</reference>
<protein>
    <submittedName>
        <fullName evidence="3">SET domain-containing protein 9 isoform X2</fullName>
    </submittedName>
</protein>
<dbReference type="CTD" id="133383"/>
<keyword evidence="1" id="KW-0472">Membrane</keyword>
<dbReference type="Proteomes" id="UP000515159">
    <property type="component" value="Chromosome 1"/>
</dbReference>
<dbReference type="InterPro" id="IPR040415">
    <property type="entry name" value="SETD9"/>
</dbReference>
<name>A0A6P8PXB9_GEOSA</name>
<gene>
    <name evidence="3" type="primary">SETD9</name>
</gene>
<dbReference type="PANTHER" id="PTHR33524:SF2">
    <property type="entry name" value="SET DOMAIN-CONTAINING PROTEIN 9"/>
    <property type="match status" value="1"/>
</dbReference>
<dbReference type="GeneID" id="117354129"/>
<dbReference type="RefSeq" id="XP_033786960.1">
    <property type="nucleotide sequence ID" value="XM_033931069.1"/>
</dbReference>
<keyword evidence="1" id="KW-0812">Transmembrane</keyword>
<accession>A0A6P8PXB9</accession>
<keyword evidence="1" id="KW-1133">Transmembrane helix</keyword>
<keyword evidence="2" id="KW-1185">Reference proteome</keyword>
<proteinExistence type="predicted"/>
<evidence type="ECO:0000256" key="1">
    <source>
        <dbReference type="SAM" id="Phobius"/>
    </source>
</evidence>
<dbReference type="CDD" id="cd10537">
    <property type="entry name" value="SET_SETD9"/>
    <property type="match status" value="1"/>
</dbReference>
<dbReference type="AlphaFoldDB" id="A0A6P8PXB9"/>